<evidence type="ECO:0000313" key="4">
    <source>
        <dbReference type="Proteomes" id="UP001556653"/>
    </source>
</evidence>
<evidence type="ECO:0000256" key="2">
    <source>
        <dbReference type="HAMAP-Rule" id="MF_01940"/>
    </source>
</evidence>
<comment type="catalytic activity">
    <reaction evidence="2">
        <text>a 3'-end 2',3'-cyclophospho-ribonucleotide-RNA + H2O = a 3'-end 2'-phospho-ribonucleotide-RNA + H(+)</text>
        <dbReference type="Rhea" id="RHEA:11828"/>
        <dbReference type="Rhea" id="RHEA-COMP:10464"/>
        <dbReference type="Rhea" id="RHEA-COMP:17353"/>
        <dbReference type="ChEBI" id="CHEBI:15377"/>
        <dbReference type="ChEBI" id="CHEBI:15378"/>
        <dbReference type="ChEBI" id="CHEBI:83064"/>
        <dbReference type="ChEBI" id="CHEBI:173113"/>
        <dbReference type="EC" id="3.1.4.58"/>
    </reaction>
</comment>
<dbReference type="EMBL" id="JBAKFJ010000001">
    <property type="protein sequence ID" value="MEX0386314.1"/>
    <property type="molecule type" value="Genomic_DNA"/>
</dbReference>
<feature type="active site" description="Proton donor" evidence="2">
    <location>
        <position position="45"/>
    </location>
</feature>
<feature type="short sequence motif" description="HXTX 2" evidence="2">
    <location>
        <begin position="127"/>
        <end position="130"/>
    </location>
</feature>
<proteinExistence type="inferred from homology"/>
<comment type="function">
    <text evidence="2">Hydrolyzes RNA 2',3'-cyclic phosphodiester to an RNA 2'-phosphomonoester.</text>
</comment>
<dbReference type="HAMAP" id="MF_01940">
    <property type="entry name" value="RNA_CPDase"/>
    <property type="match status" value="1"/>
</dbReference>
<accession>A0ABV3SB84</accession>
<dbReference type="Pfam" id="PF13563">
    <property type="entry name" value="2_5_RNA_ligase2"/>
    <property type="match status" value="1"/>
</dbReference>
<dbReference type="EC" id="3.1.4.58" evidence="2"/>
<dbReference type="SUPFAM" id="SSF55144">
    <property type="entry name" value="LigT-like"/>
    <property type="match status" value="1"/>
</dbReference>
<dbReference type="NCBIfam" id="TIGR02258">
    <property type="entry name" value="2_5_ligase"/>
    <property type="match status" value="1"/>
</dbReference>
<comment type="caution">
    <text evidence="3">The sequence shown here is derived from an EMBL/GenBank/DDBJ whole genome shotgun (WGS) entry which is preliminary data.</text>
</comment>
<comment type="similarity">
    <text evidence="2">Belongs to the 2H phosphoesterase superfamily. ThpR family.</text>
</comment>
<feature type="active site" description="Proton acceptor" evidence="2">
    <location>
        <position position="127"/>
    </location>
</feature>
<organism evidence="3 4">
    <name type="scientific">Spiribacter onubensis</name>
    <dbReference type="NCBI Taxonomy" id="3122420"/>
    <lineage>
        <taxon>Bacteria</taxon>
        <taxon>Pseudomonadati</taxon>
        <taxon>Pseudomonadota</taxon>
        <taxon>Gammaproteobacteria</taxon>
        <taxon>Chromatiales</taxon>
        <taxon>Ectothiorhodospiraceae</taxon>
        <taxon>Spiribacter</taxon>
    </lineage>
</organism>
<dbReference type="PANTHER" id="PTHR35561:SF1">
    <property type="entry name" value="RNA 2',3'-CYCLIC PHOSPHODIESTERASE"/>
    <property type="match status" value="1"/>
</dbReference>
<dbReference type="InterPro" id="IPR009097">
    <property type="entry name" value="Cyclic_Pdiesterase"/>
</dbReference>
<name>A0ABV3SB84_9GAMM</name>
<reference evidence="3 4" key="1">
    <citation type="submission" date="2024-02" db="EMBL/GenBank/DDBJ databases">
        <title>New especies of Spiribacter isolated from saline water.</title>
        <authorList>
            <person name="Leon M.J."/>
            <person name="De La Haba R."/>
            <person name="Sanchez-Porro C."/>
            <person name="Ventosa A."/>
        </authorList>
    </citation>
    <scope>NUCLEOTIDE SEQUENCE [LARGE SCALE GENOMIC DNA]</scope>
    <source>
        <strain evidence="4">ag22IC4-227</strain>
    </source>
</reference>
<dbReference type="Gene3D" id="3.90.1140.10">
    <property type="entry name" value="Cyclic phosphodiesterase"/>
    <property type="match status" value="1"/>
</dbReference>
<keyword evidence="1 2" id="KW-0378">Hydrolase</keyword>
<keyword evidence="4" id="KW-1185">Reference proteome</keyword>
<dbReference type="Proteomes" id="UP001556653">
    <property type="component" value="Unassembled WGS sequence"/>
</dbReference>
<dbReference type="RefSeq" id="WP_367966790.1">
    <property type="nucleotide sequence ID" value="NZ_JBAKFI010000001.1"/>
</dbReference>
<gene>
    <name evidence="3" type="primary">thpR</name>
    <name evidence="3" type="ORF">V6X64_04790</name>
</gene>
<dbReference type="PANTHER" id="PTHR35561">
    <property type="entry name" value="RNA 2',3'-CYCLIC PHOSPHODIESTERASE"/>
    <property type="match status" value="1"/>
</dbReference>
<evidence type="ECO:0000256" key="1">
    <source>
        <dbReference type="ARBA" id="ARBA00022801"/>
    </source>
</evidence>
<protein>
    <recommendedName>
        <fullName evidence="2">RNA 2',3'-cyclic phosphodiesterase</fullName>
        <shortName evidence="2">RNA 2',3'-CPDase</shortName>
        <ecNumber evidence="2">3.1.4.58</ecNumber>
    </recommendedName>
</protein>
<dbReference type="InterPro" id="IPR004175">
    <property type="entry name" value="RNA_CPDase"/>
</dbReference>
<feature type="short sequence motif" description="HXTX 1" evidence="2">
    <location>
        <begin position="45"/>
        <end position="48"/>
    </location>
</feature>
<sequence length="184" mass="19766">MPVADPRIRHFLALDPPPSVRAGLKRCRLARGDEQARRVHPADWHMTLVFLGIGYTAEAIVAAVEPVVAASPGFDLRLEVAGHWRHGGIAWMGLPDRPAPLIALQAALVAVLEPLGHRPGHLPFQPHVTLARRAASPPVPGGIPTWPVRAVTLMRGVEPMADRGPRYEKLRALPLGVSRPAGGA</sequence>
<evidence type="ECO:0000313" key="3">
    <source>
        <dbReference type="EMBL" id="MEX0386314.1"/>
    </source>
</evidence>